<accession>A0AAJ5VRL2</accession>
<keyword evidence="2" id="KW-0238">DNA-binding</keyword>
<dbReference type="Gene3D" id="2.60.120.10">
    <property type="entry name" value="Jelly Rolls"/>
    <property type="match status" value="1"/>
</dbReference>
<dbReference type="Pfam" id="PF07883">
    <property type="entry name" value="Cupin_2"/>
    <property type="match status" value="1"/>
</dbReference>
<protein>
    <submittedName>
        <fullName evidence="5">Helix-turn-helix domain-containing protein</fullName>
    </submittedName>
</protein>
<dbReference type="InterPro" id="IPR014710">
    <property type="entry name" value="RmlC-like_jellyroll"/>
</dbReference>
<keyword evidence="3" id="KW-0804">Transcription</keyword>
<dbReference type="Gene3D" id="1.10.10.60">
    <property type="entry name" value="Homeodomain-like"/>
    <property type="match status" value="1"/>
</dbReference>
<dbReference type="PROSITE" id="PS01124">
    <property type="entry name" value="HTH_ARAC_FAMILY_2"/>
    <property type="match status" value="1"/>
</dbReference>
<dbReference type="PANTHER" id="PTHR43280">
    <property type="entry name" value="ARAC-FAMILY TRANSCRIPTIONAL REGULATOR"/>
    <property type="match status" value="1"/>
</dbReference>
<dbReference type="AlphaFoldDB" id="A0AAJ5VRL2"/>
<dbReference type="InterPro" id="IPR013096">
    <property type="entry name" value="Cupin_2"/>
</dbReference>
<dbReference type="InterPro" id="IPR011051">
    <property type="entry name" value="RmlC_Cupin_sf"/>
</dbReference>
<dbReference type="InterPro" id="IPR018060">
    <property type="entry name" value="HTH_AraC"/>
</dbReference>
<evidence type="ECO:0000256" key="1">
    <source>
        <dbReference type="ARBA" id="ARBA00023015"/>
    </source>
</evidence>
<evidence type="ECO:0000313" key="5">
    <source>
        <dbReference type="EMBL" id="WEK02911.1"/>
    </source>
</evidence>
<evidence type="ECO:0000256" key="3">
    <source>
        <dbReference type="ARBA" id="ARBA00023163"/>
    </source>
</evidence>
<evidence type="ECO:0000259" key="4">
    <source>
        <dbReference type="PROSITE" id="PS01124"/>
    </source>
</evidence>
<dbReference type="SMART" id="SM00342">
    <property type="entry name" value="HTH_ARAC"/>
    <property type="match status" value="1"/>
</dbReference>
<gene>
    <name evidence="5" type="ORF">P0Y65_11900</name>
</gene>
<dbReference type="PANTHER" id="PTHR43280:SF27">
    <property type="entry name" value="TRANSCRIPTIONAL REGULATOR MTLR"/>
    <property type="match status" value="1"/>
</dbReference>
<dbReference type="InterPro" id="IPR009057">
    <property type="entry name" value="Homeodomain-like_sf"/>
</dbReference>
<dbReference type="GO" id="GO:0043565">
    <property type="term" value="F:sequence-specific DNA binding"/>
    <property type="evidence" value="ECO:0007669"/>
    <property type="project" value="InterPro"/>
</dbReference>
<dbReference type="SUPFAM" id="SSF51182">
    <property type="entry name" value="RmlC-like cupins"/>
    <property type="match status" value="1"/>
</dbReference>
<sequence>MQPGTTSLLDAMPMSDPDEDILYNDFCVETHMADAMPESHWHDHVEINYLWSGTLRYLINGQFLTLQAGEICVFWAASPHQVISVESNQGLSCAYVPLATFLALNLEPGFRQSLLHGGVYFGRDGDEGDRYLFARWTREWLSTSEQRRDLLEEEVHLRLKRLSWTAQRVEGEFATPPTRGQAGRRAVSHTEAMTRYIHATLDAGVTVSDVVAASGLHATNAHAAFNRVLGMSIGEYVRRQRLRHAMRLLVDTDVEIAQIAFDCGYSSVGRLYEAFQKRLCKTPRAYRQEFRQPRT</sequence>
<dbReference type="EMBL" id="CP119312">
    <property type="protein sequence ID" value="WEK02911.1"/>
    <property type="molecule type" value="Genomic_DNA"/>
</dbReference>
<evidence type="ECO:0000256" key="2">
    <source>
        <dbReference type="ARBA" id="ARBA00023125"/>
    </source>
</evidence>
<dbReference type="Pfam" id="PF12833">
    <property type="entry name" value="HTH_18"/>
    <property type="match status" value="1"/>
</dbReference>
<organism evidence="5 6">
    <name type="scientific">Candidatus Devosia phytovorans</name>
    <dbReference type="NCBI Taxonomy" id="3121372"/>
    <lineage>
        <taxon>Bacteria</taxon>
        <taxon>Pseudomonadati</taxon>
        <taxon>Pseudomonadota</taxon>
        <taxon>Alphaproteobacteria</taxon>
        <taxon>Hyphomicrobiales</taxon>
        <taxon>Devosiaceae</taxon>
        <taxon>Devosia</taxon>
    </lineage>
</organism>
<name>A0AAJ5VRL2_9HYPH</name>
<keyword evidence="1" id="KW-0805">Transcription regulation</keyword>
<dbReference type="GO" id="GO:0003700">
    <property type="term" value="F:DNA-binding transcription factor activity"/>
    <property type="evidence" value="ECO:0007669"/>
    <property type="project" value="InterPro"/>
</dbReference>
<proteinExistence type="predicted"/>
<evidence type="ECO:0000313" key="6">
    <source>
        <dbReference type="Proteomes" id="UP001217476"/>
    </source>
</evidence>
<reference evidence="5" key="1">
    <citation type="submission" date="2023-03" db="EMBL/GenBank/DDBJ databases">
        <title>Andean soil-derived lignocellulolytic bacterial consortium as a source of novel taxa and putative plastic-active enzymes.</title>
        <authorList>
            <person name="Diaz-Garcia L."/>
            <person name="Chuvochina M."/>
            <person name="Feuerriegel G."/>
            <person name="Bunk B."/>
            <person name="Sproer C."/>
            <person name="Streit W.R."/>
            <person name="Rodriguez L.M."/>
            <person name="Overmann J."/>
            <person name="Jimenez D.J."/>
        </authorList>
    </citation>
    <scope>NUCLEOTIDE SEQUENCE</scope>
    <source>
        <strain evidence="5">MAG 4196</strain>
    </source>
</reference>
<dbReference type="Proteomes" id="UP001217476">
    <property type="component" value="Chromosome"/>
</dbReference>
<dbReference type="SUPFAM" id="SSF46689">
    <property type="entry name" value="Homeodomain-like"/>
    <property type="match status" value="1"/>
</dbReference>
<feature type="domain" description="HTH araC/xylS-type" evidence="4">
    <location>
        <begin position="191"/>
        <end position="289"/>
    </location>
</feature>